<dbReference type="Proteomes" id="UP000248817">
    <property type="component" value="Unassembled WGS sequence"/>
</dbReference>
<organism evidence="1 2">
    <name type="scientific">Aspergillus indologenus CBS 114.80</name>
    <dbReference type="NCBI Taxonomy" id="1450541"/>
    <lineage>
        <taxon>Eukaryota</taxon>
        <taxon>Fungi</taxon>
        <taxon>Dikarya</taxon>
        <taxon>Ascomycota</taxon>
        <taxon>Pezizomycotina</taxon>
        <taxon>Eurotiomycetes</taxon>
        <taxon>Eurotiomycetidae</taxon>
        <taxon>Eurotiales</taxon>
        <taxon>Aspergillaceae</taxon>
        <taxon>Aspergillus</taxon>
        <taxon>Aspergillus subgen. Circumdati</taxon>
    </lineage>
</organism>
<dbReference type="AlphaFoldDB" id="A0A2V5IZE2"/>
<evidence type="ECO:0000313" key="2">
    <source>
        <dbReference type="Proteomes" id="UP000248817"/>
    </source>
</evidence>
<proteinExistence type="predicted"/>
<dbReference type="EMBL" id="KZ825617">
    <property type="protein sequence ID" value="PYI25976.1"/>
    <property type="molecule type" value="Genomic_DNA"/>
</dbReference>
<accession>A0A2V5IZE2</accession>
<protein>
    <submittedName>
        <fullName evidence="1">Uncharacterized protein</fullName>
    </submittedName>
</protein>
<reference evidence="1 2" key="1">
    <citation type="submission" date="2018-02" db="EMBL/GenBank/DDBJ databases">
        <title>The genomes of Aspergillus section Nigri reveals drivers in fungal speciation.</title>
        <authorList>
            <consortium name="DOE Joint Genome Institute"/>
            <person name="Vesth T.C."/>
            <person name="Nybo J."/>
            <person name="Theobald S."/>
            <person name="Brandl J."/>
            <person name="Frisvad J.C."/>
            <person name="Nielsen K.F."/>
            <person name="Lyhne E.K."/>
            <person name="Kogle M.E."/>
            <person name="Kuo A."/>
            <person name="Riley R."/>
            <person name="Clum A."/>
            <person name="Nolan M."/>
            <person name="Lipzen A."/>
            <person name="Salamov A."/>
            <person name="Henrissat B."/>
            <person name="Wiebenga A."/>
            <person name="De vries R.P."/>
            <person name="Grigoriev I.V."/>
            <person name="Mortensen U.H."/>
            <person name="Andersen M.R."/>
            <person name="Baker S.E."/>
        </authorList>
    </citation>
    <scope>NUCLEOTIDE SEQUENCE [LARGE SCALE GENOMIC DNA]</scope>
    <source>
        <strain evidence="1 2">CBS 114.80</strain>
    </source>
</reference>
<keyword evidence="2" id="KW-1185">Reference proteome</keyword>
<evidence type="ECO:0000313" key="1">
    <source>
        <dbReference type="EMBL" id="PYI25976.1"/>
    </source>
</evidence>
<gene>
    <name evidence="1" type="ORF">BP00DRAFT_451597</name>
</gene>
<name>A0A2V5IZE2_9EURO</name>
<sequence length="187" mass="21207">MSDYTEKPVVHTEQQEKQQLSMTEIHLFGEGKHTHGAPRKVLDLSEDPGLDNLDEFVKGQKEVIFFTDGHHLIQILRPEDVAKMERSPLQTVAAHCSQLLCLPHRPPTPPLAPGHYRLRFQCGDTETTVDWPEEQANAYHAKFARQAGHYRSPNSGRQSTYVTNAKTEKPLSHYFDDDAFLGIFASD</sequence>